<protein>
    <submittedName>
        <fullName evidence="2">Acyl carrier protein</fullName>
    </submittedName>
</protein>
<evidence type="ECO:0000259" key="1">
    <source>
        <dbReference type="PROSITE" id="PS50075"/>
    </source>
</evidence>
<dbReference type="EMBL" id="CZQC01000015">
    <property type="protein sequence ID" value="CUS40446.1"/>
    <property type="molecule type" value="Genomic_DNA"/>
</dbReference>
<feature type="domain" description="Carrier" evidence="1">
    <location>
        <begin position="1"/>
        <end position="74"/>
    </location>
</feature>
<organism evidence="2">
    <name type="scientific">hydrothermal vent metagenome</name>
    <dbReference type="NCBI Taxonomy" id="652676"/>
    <lineage>
        <taxon>unclassified sequences</taxon>
        <taxon>metagenomes</taxon>
        <taxon>ecological metagenomes</taxon>
    </lineage>
</organism>
<sequence length="76" mass="8551">MSMLERLKSTVSSITQADYTDVAADQALNLDSIHRISLIVALEEEFDIEIDSDELGSEMFDTFEQMGKFIETCIAQ</sequence>
<accession>A0A161K452</accession>
<dbReference type="InterPro" id="IPR036736">
    <property type="entry name" value="ACP-like_sf"/>
</dbReference>
<dbReference type="AlphaFoldDB" id="A0A161K452"/>
<dbReference type="SUPFAM" id="SSF47336">
    <property type="entry name" value="ACP-like"/>
    <property type="match status" value="1"/>
</dbReference>
<dbReference type="Gene3D" id="1.10.1200.10">
    <property type="entry name" value="ACP-like"/>
    <property type="match status" value="1"/>
</dbReference>
<evidence type="ECO:0000313" key="2">
    <source>
        <dbReference type="EMBL" id="CUS40446.1"/>
    </source>
</evidence>
<dbReference type="Pfam" id="PF00550">
    <property type="entry name" value="PP-binding"/>
    <property type="match status" value="1"/>
</dbReference>
<proteinExistence type="predicted"/>
<reference evidence="2" key="1">
    <citation type="submission" date="2015-10" db="EMBL/GenBank/DDBJ databases">
        <authorList>
            <person name="Gilbert D.G."/>
        </authorList>
    </citation>
    <scope>NUCLEOTIDE SEQUENCE</scope>
</reference>
<dbReference type="PROSITE" id="PS50075">
    <property type="entry name" value="CARRIER"/>
    <property type="match status" value="1"/>
</dbReference>
<gene>
    <name evidence="2" type="ORF">MGWOODY_Tha1550</name>
</gene>
<dbReference type="InterPro" id="IPR009081">
    <property type="entry name" value="PP-bd_ACP"/>
</dbReference>
<name>A0A161K452_9ZZZZ</name>